<accession>A0A1H2JPT5</accession>
<feature type="transmembrane region" description="Helical" evidence="1">
    <location>
        <begin position="195"/>
        <end position="217"/>
    </location>
</feature>
<dbReference type="EMBL" id="FNLL01000014">
    <property type="protein sequence ID" value="SDU58430.1"/>
    <property type="molecule type" value="Genomic_DNA"/>
</dbReference>
<feature type="transmembrane region" description="Helical" evidence="1">
    <location>
        <begin position="238"/>
        <end position="259"/>
    </location>
</feature>
<keyword evidence="1" id="KW-1133">Transmembrane helix</keyword>
<name>A0A1H2JPT5_9BACT</name>
<dbReference type="AlphaFoldDB" id="A0A1H2JPT5"/>
<sequence length="339" mass="37321">MSNSDVRQAEFVTKLEKECIAMLDYAFANGLNVSPDIARALEEFKFEQRKTEEKSEEETPDKITNAAGKAEVLTTIHNELSEIVKPAKPQTILLIADETARKSLFFFVGKVPLIRQMMFVAIISLVSLIAISLSSDISGEQVVKSMFELNGSKLLMVQAILLASAALGASFTILYKANTYIASGTFDPKYESSYWVRLIVGLISGIILTQLIPLDIGELSEGMAKTTATSGDSVSSKAMLRVTLALLGGFSANLVYNILNRLVETVQALIIPDPVLDPIIIERQFLDKYNEKLLRYQNKITADASQIHKRLMEEGNQNHANINEIVGGFVQEVAKTQNA</sequence>
<feature type="transmembrane region" description="Helical" evidence="1">
    <location>
        <begin position="154"/>
        <end position="175"/>
    </location>
</feature>
<protein>
    <submittedName>
        <fullName evidence="2">Uncharacterized protein</fullName>
    </submittedName>
</protein>
<dbReference type="RefSeq" id="WP_092237580.1">
    <property type="nucleotide sequence ID" value="NZ_FNLL01000014.1"/>
</dbReference>
<proteinExistence type="predicted"/>
<keyword evidence="3" id="KW-1185">Reference proteome</keyword>
<keyword evidence="1" id="KW-0472">Membrane</keyword>
<organism evidence="2 3">
    <name type="scientific">Desulfobacula phenolica</name>
    <dbReference type="NCBI Taxonomy" id="90732"/>
    <lineage>
        <taxon>Bacteria</taxon>
        <taxon>Pseudomonadati</taxon>
        <taxon>Thermodesulfobacteriota</taxon>
        <taxon>Desulfobacteria</taxon>
        <taxon>Desulfobacterales</taxon>
        <taxon>Desulfobacteraceae</taxon>
        <taxon>Desulfobacula</taxon>
    </lineage>
</organism>
<dbReference type="Proteomes" id="UP000199608">
    <property type="component" value="Unassembled WGS sequence"/>
</dbReference>
<keyword evidence="1" id="KW-0812">Transmembrane</keyword>
<evidence type="ECO:0000313" key="2">
    <source>
        <dbReference type="EMBL" id="SDU58430.1"/>
    </source>
</evidence>
<evidence type="ECO:0000256" key="1">
    <source>
        <dbReference type="SAM" id="Phobius"/>
    </source>
</evidence>
<feature type="transmembrane region" description="Helical" evidence="1">
    <location>
        <begin position="113"/>
        <end position="133"/>
    </location>
</feature>
<evidence type="ECO:0000313" key="3">
    <source>
        <dbReference type="Proteomes" id="UP000199608"/>
    </source>
</evidence>
<gene>
    <name evidence="2" type="ORF">SAMN04487931_11427</name>
</gene>
<reference evidence="3" key="1">
    <citation type="submission" date="2016-10" db="EMBL/GenBank/DDBJ databases">
        <authorList>
            <person name="Varghese N."/>
            <person name="Submissions S."/>
        </authorList>
    </citation>
    <scope>NUCLEOTIDE SEQUENCE [LARGE SCALE GENOMIC DNA]</scope>
    <source>
        <strain evidence="3">DSM 3384</strain>
    </source>
</reference>